<evidence type="ECO:0000313" key="2">
    <source>
        <dbReference type="Proteomes" id="UP000070168"/>
    </source>
</evidence>
<dbReference type="AlphaFoldDB" id="A0A135LVY6"/>
<keyword evidence="2" id="KW-1185">Reference proteome</keyword>
<evidence type="ECO:0008006" key="3">
    <source>
        <dbReference type="Google" id="ProtNLM"/>
    </source>
</evidence>
<gene>
    <name evidence="1" type="ORF">PGRI_001800</name>
</gene>
<protein>
    <recommendedName>
        <fullName evidence="3">Calycin</fullName>
    </recommendedName>
</protein>
<dbReference type="EMBL" id="LHQR01000014">
    <property type="protein sequence ID" value="KXG53130.1"/>
    <property type="molecule type" value="Genomic_DNA"/>
</dbReference>
<dbReference type="OrthoDB" id="425354at2759"/>
<proteinExistence type="predicted"/>
<organism evidence="1 2">
    <name type="scientific">Penicillium patulum</name>
    <name type="common">Penicillium griseofulvum</name>
    <dbReference type="NCBI Taxonomy" id="5078"/>
    <lineage>
        <taxon>Eukaryota</taxon>
        <taxon>Fungi</taxon>
        <taxon>Dikarya</taxon>
        <taxon>Ascomycota</taxon>
        <taxon>Pezizomycotina</taxon>
        <taxon>Eurotiomycetes</taxon>
        <taxon>Eurotiomycetidae</taxon>
        <taxon>Eurotiales</taxon>
        <taxon>Aspergillaceae</taxon>
        <taxon>Penicillium</taxon>
    </lineage>
</organism>
<reference evidence="1 2" key="1">
    <citation type="journal article" date="2016" name="BMC Genomics">
        <title>Genome sequencing and secondary metabolism of the postharvest pathogen Penicillium griseofulvum.</title>
        <authorList>
            <person name="Banani H."/>
            <person name="Marcet-Houben M."/>
            <person name="Ballester A.R."/>
            <person name="Abbruscato P."/>
            <person name="Gonzalez-Candelas L."/>
            <person name="Gabaldon T."/>
            <person name="Spadaro D."/>
        </authorList>
    </citation>
    <scope>NUCLEOTIDE SEQUENCE [LARGE SCALE GENOMIC DNA]</scope>
    <source>
        <strain evidence="1 2">PG3</strain>
    </source>
</reference>
<dbReference type="GeneID" id="63703193"/>
<dbReference type="RefSeq" id="XP_040651665.1">
    <property type="nucleotide sequence ID" value="XM_040787893.1"/>
</dbReference>
<dbReference type="PANTHER" id="PTHR38115:SF1">
    <property type="entry name" value="LIPOCALIN-LIKE DOMAIN-CONTAINING PROTEIN"/>
    <property type="match status" value="1"/>
</dbReference>
<dbReference type="Proteomes" id="UP000070168">
    <property type="component" value="Unassembled WGS sequence"/>
</dbReference>
<accession>A0A135LVY6</accession>
<dbReference type="InterPro" id="IPR053037">
    <property type="entry name" value="Pericyclase_pydY-like"/>
</dbReference>
<dbReference type="PANTHER" id="PTHR38115">
    <property type="entry name" value="LIPOCALIN-LIKE DOMAIN-CONTAINING PROTEIN"/>
    <property type="match status" value="1"/>
</dbReference>
<comment type="caution">
    <text evidence="1">The sequence shown here is derived from an EMBL/GenBank/DDBJ whole genome shotgun (WGS) entry which is preliminary data.</text>
</comment>
<name>A0A135LVY6_PENPA</name>
<sequence length="220" mass="24390">MAAPADVTIQNLSGKWEMDSTHSNPTDPLLSLQGMGWVTRKALSYATVTIYVKQYADAEDPKLIHVDAQQVITGGIQGTKEERKLDWEEREHVDHIFGKLKGRSRYLAAAKGADGVVRPVIEIQSKAGSAENDAKVQKFLTGETLIDGSKSEGFLAEEGEGAFLHSWVINTENGWTAEQVWGFETVGGERRHTRRVVICKDGKIATGRLVYAYKDRKTEE</sequence>
<evidence type="ECO:0000313" key="1">
    <source>
        <dbReference type="EMBL" id="KXG53130.1"/>
    </source>
</evidence>
<dbReference type="OMA" id="WEMDSTH"/>